<organism evidence="8 9">
    <name type="scientific">Anaerosalibacter bizertensis</name>
    <dbReference type="NCBI Taxonomy" id="932217"/>
    <lineage>
        <taxon>Bacteria</taxon>
        <taxon>Bacillati</taxon>
        <taxon>Bacillota</taxon>
        <taxon>Tissierellia</taxon>
        <taxon>Tissierellales</taxon>
        <taxon>Sporanaerobacteraceae</taxon>
        <taxon>Anaerosalibacter</taxon>
    </lineage>
</organism>
<evidence type="ECO:0000259" key="6">
    <source>
        <dbReference type="Pfam" id="PF00291"/>
    </source>
</evidence>
<dbReference type="Pfam" id="PF00291">
    <property type="entry name" value="PALP"/>
    <property type="match status" value="1"/>
</dbReference>
<evidence type="ECO:0000256" key="2">
    <source>
        <dbReference type="ARBA" id="ARBA00008639"/>
    </source>
</evidence>
<gene>
    <name evidence="8" type="ORF">FYJ27_06930</name>
    <name evidence="7" type="ORF">L0P62_07450</name>
</gene>
<evidence type="ECO:0000256" key="3">
    <source>
        <dbReference type="ARBA" id="ARBA00022898"/>
    </source>
</evidence>
<keyword evidence="10" id="KW-1185">Reference proteome</keyword>
<feature type="active site" description="Nucleophile" evidence="4">
    <location>
        <position position="86"/>
    </location>
</feature>
<sequence length="353" mass="38136">MNKERVLEKQKLFESISQAQLGYFPTPIYKVNKISEELGVELYLKRDDITGPSVFGGNKIRKLEFLLGDAIDKGSSYIITHGATQSNHAMQTATACNKLGLNCILYLLALVSPDMANLKSNLLLDKVLGAETNIIELEGGMTEAEGEKIAHEKAKERIKELESEGKFCYEIPVGGSTPVGTLGFIKGLLELYIQLEENHVGDIDYLFVTAGSGGTLAGILAGISLLDSDTNVIGIAASPKGEEYKERVVGLANDALKLLGVNETISRDSVKVDTNYVGEGYEIPTEEASNAIKYFARKEGIILDPVYTGKAMSGLIDYVKSGIIPQGSKVVFWHTGGGTGLFAEKEIVGNVYD</sequence>
<reference evidence="8 9" key="1">
    <citation type="submission" date="2019-08" db="EMBL/GenBank/DDBJ databases">
        <title>In-depth cultivation of the pig gut microbiome towards novel bacterial diversity and tailored functional studies.</title>
        <authorList>
            <person name="Wylensek D."/>
            <person name="Hitch T.C.A."/>
            <person name="Clavel T."/>
        </authorList>
    </citation>
    <scope>NUCLEOTIDE SEQUENCE [LARGE SCALE GENOMIC DNA]</scope>
    <source>
        <strain evidence="8 9">Med78-601-WT-4W-RMD-3</strain>
    </source>
</reference>
<evidence type="ECO:0000313" key="9">
    <source>
        <dbReference type="Proteomes" id="UP000462760"/>
    </source>
</evidence>
<comment type="caution">
    <text evidence="8">The sequence shown here is derived from an EMBL/GenBank/DDBJ whole genome shotgun (WGS) entry which is preliminary data.</text>
</comment>
<dbReference type="Proteomes" id="UP001108123">
    <property type="component" value="Unassembled WGS sequence"/>
</dbReference>
<name>A0A844FHM3_9FIRM</name>
<dbReference type="EMBL" id="VULR01000008">
    <property type="protein sequence ID" value="MSS43461.1"/>
    <property type="molecule type" value="Genomic_DNA"/>
</dbReference>
<dbReference type="Proteomes" id="UP000462760">
    <property type="component" value="Unassembled WGS sequence"/>
</dbReference>
<dbReference type="AlphaFoldDB" id="A0A844FHM3"/>
<dbReference type="Gene3D" id="3.40.50.1100">
    <property type="match status" value="2"/>
</dbReference>
<dbReference type="NCBIfam" id="TIGR01275">
    <property type="entry name" value="ACC_deam_rel"/>
    <property type="match status" value="1"/>
</dbReference>
<accession>A0A844FHM3</accession>
<dbReference type="InterPro" id="IPR001926">
    <property type="entry name" value="TrpB-like_PALP"/>
</dbReference>
<feature type="domain" description="Tryptophan synthase beta chain-like PALP" evidence="6">
    <location>
        <begin position="21"/>
        <end position="336"/>
    </location>
</feature>
<evidence type="ECO:0000256" key="4">
    <source>
        <dbReference type="PIRSR" id="PIRSR006278-1"/>
    </source>
</evidence>
<proteinExistence type="inferred from homology"/>
<evidence type="ECO:0000313" key="7">
    <source>
        <dbReference type="EMBL" id="MCG4565278.1"/>
    </source>
</evidence>
<keyword evidence="3 5" id="KW-0663">Pyridoxal phosphate</keyword>
<comment type="cofactor">
    <cofactor evidence="1">
        <name>pyridoxal 5'-phosphate</name>
        <dbReference type="ChEBI" id="CHEBI:597326"/>
    </cofactor>
</comment>
<dbReference type="PANTHER" id="PTHR43780">
    <property type="entry name" value="1-AMINOCYCLOPROPANE-1-CARBOXYLATE DEAMINASE-RELATED"/>
    <property type="match status" value="1"/>
</dbReference>
<protein>
    <submittedName>
        <fullName evidence="8">D-cysteine desulfhydrase family protein</fullName>
    </submittedName>
</protein>
<dbReference type="InterPro" id="IPR036052">
    <property type="entry name" value="TrpB-like_PALP_sf"/>
</dbReference>
<dbReference type="EMBL" id="JAKNID010000025">
    <property type="protein sequence ID" value="MCG4565278.1"/>
    <property type="molecule type" value="Genomic_DNA"/>
</dbReference>
<dbReference type="OrthoDB" id="9801249at2"/>
<dbReference type="SUPFAM" id="SSF53686">
    <property type="entry name" value="Tryptophan synthase beta subunit-like PLP-dependent enzymes"/>
    <property type="match status" value="1"/>
</dbReference>
<evidence type="ECO:0000313" key="8">
    <source>
        <dbReference type="EMBL" id="MSS43461.1"/>
    </source>
</evidence>
<dbReference type="GO" id="GO:0019148">
    <property type="term" value="F:D-cysteine desulfhydrase activity"/>
    <property type="evidence" value="ECO:0007669"/>
    <property type="project" value="TreeGrafter"/>
</dbReference>
<dbReference type="RefSeq" id="WP_154484146.1">
    <property type="nucleotide sequence ID" value="NZ_JAJBNW010000011.1"/>
</dbReference>
<dbReference type="PANTHER" id="PTHR43780:SF2">
    <property type="entry name" value="1-AMINOCYCLOPROPANE-1-CARBOXYLATE DEAMINASE-RELATED"/>
    <property type="match status" value="1"/>
</dbReference>
<dbReference type="InterPro" id="IPR005966">
    <property type="entry name" value="D-Cys_desShydrase"/>
</dbReference>
<evidence type="ECO:0000256" key="1">
    <source>
        <dbReference type="ARBA" id="ARBA00001933"/>
    </source>
</evidence>
<feature type="modified residue" description="N6-(pyridoxal phosphate)lysine" evidence="5">
    <location>
        <position position="59"/>
    </location>
</feature>
<dbReference type="GO" id="GO:1901605">
    <property type="term" value="P:alpha-amino acid metabolic process"/>
    <property type="evidence" value="ECO:0007669"/>
    <property type="project" value="UniProtKB-ARBA"/>
</dbReference>
<dbReference type="InterPro" id="IPR027278">
    <property type="entry name" value="ACCD_DCysDesulf"/>
</dbReference>
<evidence type="ECO:0000256" key="5">
    <source>
        <dbReference type="PIRSR" id="PIRSR006278-2"/>
    </source>
</evidence>
<reference evidence="7" key="2">
    <citation type="submission" date="2022-01" db="EMBL/GenBank/DDBJ databases">
        <title>Collection of gut derived symbiotic bacterial strains cultured from healthy donors.</title>
        <authorList>
            <person name="Lin H."/>
            <person name="Kohout C."/>
            <person name="Waligurski E."/>
            <person name="Pamer E.G."/>
        </authorList>
    </citation>
    <scope>NUCLEOTIDE SEQUENCE</scope>
    <source>
        <strain evidence="7">MSK.14.39</strain>
    </source>
</reference>
<comment type="similarity">
    <text evidence="2">Belongs to the ACC deaminase/D-cysteine desulfhydrase family.</text>
</comment>
<dbReference type="PIRSF" id="PIRSF006278">
    <property type="entry name" value="ACCD_DCysDesulf"/>
    <property type="match status" value="1"/>
</dbReference>
<evidence type="ECO:0000313" key="10">
    <source>
        <dbReference type="Proteomes" id="UP001108123"/>
    </source>
</evidence>